<dbReference type="PANTHER" id="PTHR43633:SF1">
    <property type="entry name" value="ALCOHOL DEHYDROGENASE YQHD"/>
    <property type="match status" value="1"/>
</dbReference>
<proteinExistence type="predicted"/>
<reference evidence="4 5" key="1">
    <citation type="submission" date="2020-02" db="EMBL/GenBank/DDBJ databases">
        <authorList>
            <person name="Zheng R.K."/>
            <person name="Sun C.M."/>
        </authorList>
    </citation>
    <scope>NUCLEOTIDE SEQUENCE [LARGE SCALE GENOMIC DNA]</scope>
    <source>
        <strain evidence="5">zrk13</strain>
    </source>
</reference>
<dbReference type="GO" id="GO:1990002">
    <property type="term" value="F:methylglyoxal reductase (NADPH) (acetol producing) activity"/>
    <property type="evidence" value="ECO:0007669"/>
    <property type="project" value="TreeGrafter"/>
</dbReference>
<evidence type="ECO:0000259" key="3">
    <source>
        <dbReference type="Pfam" id="PF25137"/>
    </source>
</evidence>
<keyword evidence="1" id="KW-0560">Oxidoreductase</keyword>
<dbReference type="FunFam" id="3.40.50.1970:FF:000003">
    <property type="entry name" value="Alcohol dehydrogenase, iron-containing"/>
    <property type="match status" value="1"/>
</dbReference>
<evidence type="ECO:0000256" key="1">
    <source>
        <dbReference type="ARBA" id="ARBA00023002"/>
    </source>
</evidence>
<dbReference type="SUPFAM" id="SSF56796">
    <property type="entry name" value="Dehydroquinate synthase-like"/>
    <property type="match status" value="1"/>
</dbReference>
<dbReference type="AlphaFoldDB" id="A0A7L7KSA5"/>
<dbReference type="InterPro" id="IPR044731">
    <property type="entry name" value="BDH-like"/>
</dbReference>
<protein>
    <submittedName>
        <fullName evidence="4">Iron-containing alcohol dehydrogenase</fullName>
    </submittedName>
</protein>
<evidence type="ECO:0000313" key="5">
    <source>
        <dbReference type="Proteomes" id="UP000514720"/>
    </source>
</evidence>
<dbReference type="GO" id="GO:1990362">
    <property type="term" value="F:butanol dehydrogenase (NAD+) activity"/>
    <property type="evidence" value="ECO:0007669"/>
    <property type="project" value="InterPro"/>
</dbReference>
<name>A0A7L7KSA5_9MOLU</name>
<feature type="domain" description="Fe-containing alcohol dehydrogenase-like C-terminal" evidence="3">
    <location>
        <begin position="188"/>
        <end position="387"/>
    </location>
</feature>
<dbReference type="Gene3D" id="1.20.1090.10">
    <property type="entry name" value="Dehydroquinate synthase-like - alpha domain"/>
    <property type="match status" value="1"/>
</dbReference>
<dbReference type="KEGG" id="xcl:G4Z02_06935"/>
<dbReference type="Gene3D" id="3.40.50.1970">
    <property type="match status" value="1"/>
</dbReference>
<sequence>MINFTYQNPTKMVFGKLVEEQVGELTKKYGKKILLHYGSRSIKQYGLYDRIIRSLQAADVAYVELGGVIANPSLELVYEGIKLCKKEHVDFILAVGGGSVIDSAKAIAMGVYYPHDVWDFYVKGVVPKQALPIGTVLTIPAAGSESSIATVITNYKAGLKRACRFDILRPVFAVMNPEITMTLPPYQTASGVIDMIGHVIERYFTNTSHVSLIDRMSEGLIRTVIEQGRIVMNNPTNYDARAEIMLAGALAHNGSLGVGRIEDWACHNMEYEITQVSGISHGHGLAILYPVWMRYVMDHDVERFAMFANKVFDVPYSDDLETMARTGIDFLEAFYREMGMKMSLREVGITKDQLPQMADLVSKSGTITIGNFVTLDRNDILTIYTNAL</sequence>
<dbReference type="Proteomes" id="UP000514720">
    <property type="component" value="Chromosome"/>
</dbReference>
<dbReference type="GO" id="GO:0005829">
    <property type="term" value="C:cytosol"/>
    <property type="evidence" value="ECO:0007669"/>
    <property type="project" value="TreeGrafter"/>
</dbReference>
<dbReference type="InterPro" id="IPR001670">
    <property type="entry name" value="ADH_Fe/GldA"/>
</dbReference>
<dbReference type="GO" id="GO:0046872">
    <property type="term" value="F:metal ion binding"/>
    <property type="evidence" value="ECO:0007669"/>
    <property type="project" value="InterPro"/>
</dbReference>
<dbReference type="GO" id="GO:0008106">
    <property type="term" value="F:alcohol dehydrogenase (NADP+) activity"/>
    <property type="evidence" value="ECO:0007669"/>
    <property type="project" value="TreeGrafter"/>
</dbReference>
<dbReference type="PANTHER" id="PTHR43633">
    <property type="entry name" value="ALCOHOL DEHYDROGENASE YQHD"/>
    <property type="match status" value="1"/>
</dbReference>
<dbReference type="Pfam" id="PF25137">
    <property type="entry name" value="ADH_Fe_C"/>
    <property type="match status" value="1"/>
</dbReference>
<organism evidence="4 5">
    <name type="scientific">Candidatus Xianfuyuplasma coldseepsis</name>
    <dbReference type="NCBI Taxonomy" id="2782163"/>
    <lineage>
        <taxon>Bacteria</taxon>
        <taxon>Bacillati</taxon>
        <taxon>Mycoplasmatota</taxon>
        <taxon>Mollicutes</taxon>
        <taxon>Candidatus Izemoplasmatales</taxon>
        <taxon>Candidatus Izemoplasmataceae</taxon>
        <taxon>Candidatus Xianfuyuplasma</taxon>
    </lineage>
</organism>
<evidence type="ECO:0000259" key="2">
    <source>
        <dbReference type="Pfam" id="PF00465"/>
    </source>
</evidence>
<dbReference type="Pfam" id="PF00465">
    <property type="entry name" value="Fe-ADH"/>
    <property type="match status" value="1"/>
</dbReference>
<dbReference type="CDD" id="cd08187">
    <property type="entry name" value="BDH"/>
    <property type="match status" value="1"/>
</dbReference>
<dbReference type="EMBL" id="CP048914">
    <property type="protein sequence ID" value="QMS85485.1"/>
    <property type="molecule type" value="Genomic_DNA"/>
</dbReference>
<gene>
    <name evidence="4" type="ORF">G4Z02_06935</name>
</gene>
<dbReference type="RefSeq" id="WP_258877281.1">
    <property type="nucleotide sequence ID" value="NZ_CP048914.1"/>
</dbReference>
<dbReference type="InterPro" id="IPR056798">
    <property type="entry name" value="ADH_Fe_C"/>
</dbReference>
<feature type="domain" description="Alcohol dehydrogenase iron-type/glycerol dehydrogenase GldA" evidence="2">
    <location>
        <begin position="9"/>
        <end position="177"/>
    </location>
</feature>
<accession>A0A7L7KSA5</accession>
<evidence type="ECO:0000313" key="4">
    <source>
        <dbReference type="EMBL" id="QMS85485.1"/>
    </source>
</evidence>
<keyword evidence="5" id="KW-1185">Reference proteome</keyword>